<name>A0AA91Z6Q7_9GAMM</name>
<dbReference type="Proteomes" id="UP000344571">
    <property type="component" value="Chromosome"/>
</dbReference>
<sequence length="72" mass="8084">MKYISASPPHNLIRGTLARQAAQTYIASLLLDASEHAGAFEGEELTEAEREIARAEIERIGMEILHRYKCEL</sequence>
<organism evidence="1 3">
    <name type="scientific">Halopseudomonas pelagia</name>
    <dbReference type="NCBI Taxonomy" id="553151"/>
    <lineage>
        <taxon>Bacteria</taxon>
        <taxon>Pseudomonadati</taxon>
        <taxon>Pseudomonadota</taxon>
        <taxon>Gammaproteobacteria</taxon>
        <taxon>Pseudomonadales</taxon>
        <taxon>Pseudomonadaceae</taxon>
        <taxon>Halopseudomonas</taxon>
    </lineage>
</organism>
<dbReference type="EMBL" id="CP033116">
    <property type="protein sequence ID" value="QFY57637.1"/>
    <property type="molecule type" value="Genomic_DNA"/>
</dbReference>
<proteinExistence type="predicted"/>
<keyword evidence="4" id="KW-1185">Reference proteome</keyword>
<gene>
    <name evidence="1" type="ORF">CO192_07685</name>
    <name evidence="2" type="ORF">EAO82_15440</name>
</gene>
<protein>
    <submittedName>
        <fullName evidence="1">Uncharacterized protein</fullName>
    </submittedName>
</protein>
<evidence type="ECO:0000313" key="3">
    <source>
        <dbReference type="Proteomes" id="UP000243750"/>
    </source>
</evidence>
<evidence type="ECO:0000313" key="4">
    <source>
        <dbReference type="Proteomes" id="UP000344571"/>
    </source>
</evidence>
<evidence type="ECO:0000313" key="2">
    <source>
        <dbReference type="EMBL" id="QFY57637.1"/>
    </source>
</evidence>
<dbReference type="AlphaFoldDB" id="A0AA91Z6Q7"/>
<reference evidence="1 3" key="1">
    <citation type="submission" date="2017-09" db="EMBL/GenBank/DDBJ databases">
        <title>Bacterial and phytoplankton interrelationship in Kongsfjorden, an Arctic fjord.</title>
        <authorList>
            <person name="Sinha R."/>
            <person name="Krishnan K."/>
        </authorList>
    </citation>
    <scope>NUCLEOTIDE SEQUENCE [LARGE SCALE GENOMIC DNA]</scope>
    <source>
        <strain evidence="1 3">58</strain>
    </source>
</reference>
<accession>A0AA91Z6Q7</accession>
<reference evidence="2 4" key="2">
    <citation type="submission" date="2018-10" db="EMBL/GenBank/DDBJ databases">
        <title>Complete genome sequence of Pseudomonas pelagia strain Kongs-67.</title>
        <authorList>
            <person name="Sinha R.K."/>
            <person name="Krishnan K."/>
        </authorList>
    </citation>
    <scope>NUCLEOTIDE SEQUENCE [LARGE SCALE GENOMIC DNA]</scope>
    <source>
        <strain evidence="2 4">Kongs-67</strain>
    </source>
</reference>
<dbReference type="Proteomes" id="UP000243750">
    <property type="component" value="Unassembled WGS sequence"/>
</dbReference>
<evidence type="ECO:0000313" key="1">
    <source>
        <dbReference type="EMBL" id="PCC99979.1"/>
    </source>
</evidence>
<dbReference type="EMBL" id="NWMT01000085">
    <property type="protein sequence ID" value="PCC99979.1"/>
    <property type="molecule type" value="Genomic_DNA"/>
</dbReference>